<comment type="caution">
    <text evidence="14">The sequence shown here is derived from an EMBL/GenBank/DDBJ whole genome shotgun (WGS) entry which is preliminary data.</text>
</comment>
<feature type="site" description="Interaction with substrate tRNA" evidence="10">
    <location>
        <position position="109"/>
    </location>
</feature>
<keyword evidence="15" id="KW-1185">Reference proteome</keyword>
<evidence type="ECO:0000256" key="4">
    <source>
        <dbReference type="ARBA" id="ARBA00022679"/>
    </source>
</evidence>
<dbReference type="Gene3D" id="3.40.50.300">
    <property type="entry name" value="P-loop containing nucleotide triphosphate hydrolases"/>
    <property type="match status" value="1"/>
</dbReference>
<keyword evidence="8 10" id="KW-0460">Magnesium</keyword>
<dbReference type="EMBL" id="JBHTOK010000005">
    <property type="protein sequence ID" value="MFD1439997.1"/>
    <property type="molecule type" value="Genomic_DNA"/>
</dbReference>
<evidence type="ECO:0000256" key="11">
    <source>
        <dbReference type="RuleBase" id="RU003783"/>
    </source>
</evidence>
<reference evidence="15" key="1">
    <citation type="journal article" date="2019" name="Int. J. Syst. Evol. Microbiol.">
        <title>The Global Catalogue of Microorganisms (GCM) 10K type strain sequencing project: providing services to taxonomists for standard genome sequencing and annotation.</title>
        <authorList>
            <consortium name="The Broad Institute Genomics Platform"/>
            <consortium name="The Broad Institute Genome Sequencing Center for Infectious Disease"/>
            <person name="Wu L."/>
            <person name="Ma J."/>
        </authorList>
    </citation>
    <scope>NUCLEOTIDE SEQUENCE [LARGE SCALE GENOMIC DNA]</scope>
    <source>
        <strain evidence="15">CCM 8912</strain>
    </source>
</reference>
<gene>
    <name evidence="10 14" type="primary">miaA</name>
    <name evidence="14" type="ORF">ACFQ5K_01140</name>
</gene>
<evidence type="ECO:0000256" key="5">
    <source>
        <dbReference type="ARBA" id="ARBA00022694"/>
    </source>
</evidence>
<feature type="binding site" evidence="10">
    <location>
        <begin position="20"/>
        <end position="25"/>
    </location>
    <ligand>
        <name>substrate</name>
    </ligand>
</feature>
<evidence type="ECO:0000256" key="8">
    <source>
        <dbReference type="ARBA" id="ARBA00022842"/>
    </source>
</evidence>
<evidence type="ECO:0000256" key="10">
    <source>
        <dbReference type="HAMAP-Rule" id="MF_00185"/>
    </source>
</evidence>
<evidence type="ECO:0000256" key="7">
    <source>
        <dbReference type="ARBA" id="ARBA00022840"/>
    </source>
</evidence>
<feature type="site" description="Interaction with substrate tRNA" evidence="10">
    <location>
        <position position="131"/>
    </location>
</feature>
<keyword evidence="6 10" id="KW-0547">Nucleotide-binding</keyword>
<comment type="similarity">
    <text evidence="3 10 13">Belongs to the IPP transferase family.</text>
</comment>
<dbReference type="InterPro" id="IPR027417">
    <property type="entry name" value="P-loop_NTPase"/>
</dbReference>
<sequence>MTESEQNPLKTQVLMIGGPTATGKSALGVRLAQQFNGEVINGDAFQIYRGMDIGTAKVTPEEMAGVPHHLIDIVAPGEPFSAAQFQKRAEAAIADIKGRGKLPIIVGGTGFYLNALRLALPLGEHAESPARSKWQQALADRGEDWLWAQLNAQDPEAARKIPVGNSRRLIRALEVIEITGHKFSAQVIPDPAFDALVLGLTTDRAVLYARIDQRVDQMVAEGLEAEVRRVLQTTAPDAQALKAIGYKEWLPYFAGAASLADTIALIKKNSRHYAKRQLTYFRHQLPTHWLDVITEPERGLQEANTLVANWLS</sequence>
<evidence type="ECO:0000256" key="6">
    <source>
        <dbReference type="ARBA" id="ARBA00022741"/>
    </source>
</evidence>
<comment type="caution">
    <text evidence="10">Lacks conserved residue(s) required for the propagation of feature annotation.</text>
</comment>
<dbReference type="NCBIfam" id="TIGR00174">
    <property type="entry name" value="miaA"/>
    <property type="match status" value="1"/>
</dbReference>
<evidence type="ECO:0000256" key="13">
    <source>
        <dbReference type="RuleBase" id="RU003785"/>
    </source>
</evidence>
<protein>
    <recommendedName>
        <fullName evidence="10">tRNA dimethylallyltransferase</fullName>
        <ecNumber evidence="10">2.5.1.75</ecNumber>
    </recommendedName>
    <alternativeName>
        <fullName evidence="10">Dimethylallyl diphosphate:tRNA dimethylallyltransferase</fullName>
        <shortName evidence="10">DMAPP:tRNA dimethylallyltransferase</shortName>
        <shortName evidence="10">DMATase</shortName>
    </alternativeName>
    <alternativeName>
        <fullName evidence="10">Isopentenyl-diphosphate:tRNA isopentenyltransferase</fullName>
        <shortName evidence="10">IPP transferase</shortName>
        <shortName evidence="10">IPPT</shortName>
        <shortName evidence="10">IPTase</shortName>
    </alternativeName>
</protein>
<evidence type="ECO:0000256" key="3">
    <source>
        <dbReference type="ARBA" id="ARBA00005842"/>
    </source>
</evidence>
<name>A0ABW4CVU5_9LACO</name>
<evidence type="ECO:0000256" key="1">
    <source>
        <dbReference type="ARBA" id="ARBA00001946"/>
    </source>
</evidence>
<keyword evidence="4 10" id="KW-0808">Transferase</keyword>
<comment type="cofactor">
    <cofactor evidence="1 10">
        <name>Mg(2+)</name>
        <dbReference type="ChEBI" id="CHEBI:18420"/>
    </cofactor>
</comment>
<accession>A0ABW4CVU5</accession>
<evidence type="ECO:0000313" key="15">
    <source>
        <dbReference type="Proteomes" id="UP001597212"/>
    </source>
</evidence>
<comment type="subunit">
    <text evidence="10">Monomer.</text>
</comment>
<keyword evidence="7 10" id="KW-0067">ATP-binding</keyword>
<evidence type="ECO:0000313" key="14">
    <source>
        <dbReference type="EMBL" id="MFD1439997.1"/>
    </source>
</evidence>
<dbReference type="InterPro" id="IPR039657">
    <property type="entry name" value="Dimethylallyltransferase"/>
</dbReference>
<organism evidence="14 15">
    <name type="scientific">Lacticaseibacillus hegangensis</name>
    <dbReference type="NCBI Taxonomy" id="2486010"/>
    <lineage>
        <taxon>Bacteria</taxon>
        <taxon>Bacillati</taxon>
        <taxon>Bacillota</taxon>
        <taxon>Bacilli</taxon>
        <taxon>Lactobacillales</taxon>
        <taxon>Lactobacillaceae</taxon>
        <taxon>Lacticaseibacillus</taxon>
    </lineage>
</organism>
<dbReference type="PANTHER" id="PTHR11088:SF60">
    <property type="entry name" value="TRNA DIMETHYLALLYLTRANSFERASE"/>
    <property type="match status" value="1"/>
</dbReference>
<dbReference type="HAMAP" id="MF_00185">
    <property type="entry name" value="IPP_trans"/>
    <property type="match status" value="1"/>
</dbReference>
<dbReference type="SUPFAM" id="SSF52540">
    <property type="entry name" value="P-loop containing nucleoside triphosphate hydrolases"/>
    <property type="match status" value="2"/>
</dbReference>
<proteinExistence type="inferred from homology"/>
<comment type="function">
    <text evidence="2 10 12">Catalyzes the transfer of a dimethylallyl group onto the adenine at position 37 in tRNAs that read codons beginning with uridine, leading to the formation of N6-(dimethylallyl)adenosine (i(6)A).</text>
</comment>
<keyword evidence="5 10" id="KW-0819">tRNA processing</keyword>
<dbReference type="Gene3D" id="1.10.20.140">
    <property type="match status" value="1"/>
</dbReference>
<dbReference type="Pfam" id="PF01715">
    <property type="entry name" value="IPPT"/>
    <property type="match status" value="1"/>
</dbReference>
<dbReference type="GO" id="GO:0052381">
    <property type="term" value="F:tRNA dimethylallyltransferase activity"/>
    <property type="evidence" value="ECO:0007669"/>
    <property type="project" value="UniProtKB-EC"/>
</dbReference>
<comment type="catalytic activity">
    <reaction evidence="9 10 11">
        <text>adenosine(37) in tRNA + dimethylallyl diphosphate = N(6)-dimethylallyladenosine(37) in tRNA + diphosphate</text>
        <dbReference type="Rhea" id="RHEA:26482"/>
        <dbReference type="Rhea" id="RHEA-COMP:10162"/>
        <dbReference type="Rhea" id="RHEA-COMP:10375"/>
        <dbReference type="ChEBI" id="CHEBI:33019"/>
        <dbReference type="ChEBI" id="CHEBI:57623"/>
        <dbReference type="ChEBI" id="CHEBI:74411"/>
        <dbReference type="ChEBI" id="CHEBI:74415"/>
        <dbReference type="EC" id="2.5.1.75"/>
    </reaction>
</comment>
<dbReference type="Proteomes" id="UP001597212">
    <property type="component" value="Unassembled WGS sequence"/>
</dbReference>
<dbReference type="PANTHER" id="PTHR11088">
    <property type="entry name" value="TRNA DIMETHYLALLYLTRANSFERASE"/>
    <property type="match status" value="1"/>
</dbReference>
<dbReference type="RefSeq" id="WP_125756342.1">
    <property type="nucleotide sequence ID" value="NZ_JBHTOK010000005.1"/>
</dbReference>
<feature type="binding site" evidence="10">
    <location>
        <begin position="18"/>
        <end position="25"/>
    </location>
    <ligand>
        <name>ATP</name>
        <dbReference type="ChEBI" id="CHEBI:30616"/>
    </ligand>
</feature>
<evidence type="ECO:0000256" key="12">
    <source>
        <dbReference type="RuleBase" id="RU003784"/>
    </source>
</evidence>
<evidence type="ECO:0000256" key="2">
    <source>
        <dbReference type="ARBA" id="ARBA00003213"/>
    </source>
</evidence>
<dbReference type="EC" id="2.5.1.75" evidence="10"/>
<dbReference type="InterPro" id="IPR018022">
    <property type="entry name" value="IPT"/>
</dbReference>
<evidence type="ECO:0000256" key="9">
    <source>
        <dbReference type="ARBA" id="ARBA00049563"/>
    </source>
</evidence>